<dbReference type="Proteomes" id="UP000837857">
    <property type="component" value="Chromosome 5"/>
</dbReference>
<feature type="compositionally biased region" description="Basic and acidic residues" evidence="1">
    <location>
        <begin position="19"/>
        <end position="31"/>
    </location>
</feature>
<protein>
    <submittedName>
        <fullName evidence="2">Uncharacterized protein</fullName>
    </submittedName>
</protein>
<keyword evidence="3" id="KW-1185">Reference proteome</keyword>
<gene>
    <name evidence="2" type="ORF">IPOD504_LOCUS14159</name>
</gene>
<accession>A0ABN8IZ88</accession>
<name>A0ABN8IZ88_9NEOP</name>
<evidence type="ECO:0000313" key="2">
    <source>
        <dbReference type="EMBL" id="CAH2068245.1"/>
    </source>
</evidence>
<feature type="non-terminal residue" evidence="2">
    <location>
        <position position="94"/>
    </location>
</feature>
<evidence type="ECO:0000313" key="3">
    <source>
        <dbReference type="Proteomes" id="UP000837857"/>
    </source>
</evidence>
<evidence type="ECO:0000256" key="1">
    <source>
        <dbReference type="SAM" id="MobiDB-lite"/>
    </source>
</evidence>
<proteinExistence type="predicted"/>
<feature type="region of interest" description="Disordered" evidence="1">
    <location>
        <begin position="1"/>
        <end position="31"/>
    </location>
</feature>
<organism evidence="2 3">
    <name type="scientific">Iphiclides podalirius</name>
    <name type="common">scarce swallowtail</name>
    <dbReference type="NCBI Taxonomy" id="110791"/>
    <lineage>
        <taxon>Eukaryota</taxon>
        <taxon>Metazoa</taxon>
        <taxon>Ecdysozoa</taxon>
        <taxon>Arthropoda</taxon>
        <taxon>Hexapoda</taxon>
        <taxon>Insecta</taxon>
        <taxon>Pterygota</taxon>
        <taxon>Neoptera</taxon>
        <taxon>Endopterygota</taxon>
        <taxon>Lepidoptera</taxon>
        <taxon>Glossata</taxon>
        <taxon>Ditrysia</taxon>
        <taxon>Papilionoidea</taxon>
        <taxon>Papilionidae</taxon>
        <taxon>Papilioninae</taxon>
        <taxon>Iphiclides</taxon>
    </lineage>
</organism>
<sequence>MRNRVLRASGRFVQGQRKSHYEENETERKQNSDLIETLKKEIKLRIEELVQARAVIGEEEAQIKKYLNDVCPIGNKTSDQFAWTHRGTTEEATR</sequence>
<dbReference type="EMBL" id="OW152817">
    <property type="protein sequence ID" value="CAH2068245.1"/>
    <property type="molecule type" value="Genomic_DNA"/>
</dbReference>
<reference evidence="2" key="1">
    <citation type="submission" date="2022-03" db="EMBL/GenBank/DDBJ databases">
        <authorList>
            <person name="Martin H S."/>
        </authorList>
    </citation>
    <scope>NUCLEOTIDE SEQUENCE</scope>
</reference>